<evidence type="ECO:0000256" key="1">
    <source>
        <dbReference type="ARBA" id="ARBA00022722"/>
    </source>
</evidence>
<dbReference type="Pfam" id="PF13470">
    <property type="entry name" value="PIN_3"/>
    <property type="match status" value="1"/>
</dbReference>
<dbReference type="GO" id="GO:0046872">
    <property type="term" value="F:metal ion binding"/>
    <property type="evidence" value="ECO:0007669"/>
    <property type="project" value="UniProtKB-KW"/>
</dbReference>
<evidence type="ECO:0000256" key="2">
    <source>
        <dbReference type="ARBA" id="ARBA00022723"/>
    </source>
</evidence>
<evidence type="ECO:0000256" key="4">
    <source>
        <dbReference type="ARBA" id="ARBA00022842"/>
    </source>
</evidence>
<dbReference type="InterPro" id="IPR002716">
    <property type="entry name" value="PIN_dom"/>
</dbReference>
<organism evidence="6 7">
    <name type="scientific">Euzebya pacifica</name>
    <dbReference type="NCBI Taxonomy" id="1608957"/>
    <lineage>
        <taxon>Bacteria</taxon>
        <taxon>Bacillati</taxon>
        <taxon>Actinomycetota</taxon>
        <taxon>Nitriliruptoria</taxon>
        <taxon>Euzebyales</taxon>
    </lineage>
</organism>
<evidence type="ECO:0000313" key="7">
    <source>
        <dbReference type="Proteomes" id="UP000264006"/>
    </source>
</evidence>
<accession>A0A346XVA7</accession>
<keyword evidence="1" id="KW-0540">Nuclease</keyword>
<dbReference type="EMBL" id="CP031165">
    <property type="protein sequence ID" value="AXV06154.1"/>
    <property type="molecule type" value="Genomic_DNA"/>
</dbReference>
<dbReference type="GO" id="GO:0016787">
    <property type="term" value="F:hydrolase activity"/>
    <property type="evidence" value="ECO:0007669"/>
    <property type="project" value="UniProtKB-KW"/>
</dbReference>
<dbReference type="Gene3D" id="3.40.50.1010">
    <property type="entry name" value="5'-nuclease"/>
    <property type="match status" value="1"/>
</dbReference>
<dbReference type="SUPFAM" id="SSF88723">
    <property type="entry name" value="PIN domain-like"/>
    <property type="match status" value="1"/>
</dbReference>
<keyword evidence="3" id="KW-0378">Hydrolase</keyword>
<dbReference type="PANTHER" id="PTHR34610">
    <property type="entry name" value="SSL7007 PROTEIN"/>
    <property type="match status" value="1"/>
</dbReference>
<dbReference type="InterPro" id="IPR029060">
    <property type="entry name" value="PIN-like_dom_sf"/>
</dbReference>
<keyword evidence="2" id="KW-0479">Metal-binding</keyword>
<reference evidence="6 7" key="1">
    <citation type="submission" date="2018-09" db="EMBL/GenBank/DDBJ databases">
        <title>Complete genome sequence of Euzebya sp. DY32-46 isolated from seawater of Pacific Ocean.</title>
        <authorList>
            <person name="Xu L."/>
            <person name="Wu Y.-H."/>
            <person name="Xu X.-W."/>
        </authorList>
    </citation>
    <scope>NUCLEOTIDE SEQUENCE [LARGE SCALE GENOMIC DNA]</scope>
    <source>
        <strain evidence="6 7">DY32-46</strain>
    </source>
</reference>
<dbReference type="GO" id="GO:0004518">
    <property type="term" value="F:nuclease activity"/>
    <property type="evidence" value="ECO:0007669"/>
    <property type="project" value="UniProtKB-KW"/>
</dbReference>
<gene>
    <name evidence="6" type="ORF">DVS28_a1455</name>
</gene>
<dbReference type="RefSeq" id="WP_114590849.1">
    <property type="nucleotide sequence ID" value="NZ_CP031165.1"/>
</dbReference>
<dbReference type="PANTHER" id="PTHR34610:SF4">
    <property type="entry name" value="SLL8027 PROTEIN"/>
    <property type="match status" value="1"/>
</dbReference>
<evidence type="ECO:0000256" key="3">
    <source>
        <dbReference type="ARBA" id="ARBA00022801"/>
    </source>
</evidence>
<dbReference type="KEGG" id="euz:DVS28_a1455"/>
<evidence type="ECO:0000313" key="6">
    <source>
        <dbReference type="EMBL" id="AXV06154.1"/>
    </source>
</evidence>
<dbReference type="SMART" id="SM00670">
    <property type="entry name" value="PINc"/>
    <property type="match status" value="1"/>
</dbReference>
<dbReference type="OrthoDB" id="4427701at2"/>
<keyword evidence="4" id="KW-0460">Magnesium</keyword>
<name>A0A346XVA7_9ACTN</name>
<evidence type="ECO:0000259" key="5">
    <source>
        <dbReference type="SMART" id="SM00670"/>
    </source>
</evidence>
<dbReference type="AlphaFoldDB" id="A0A346XVA7"/>
<sequence length="135" mass="15124">MRLVIDTNLFISSVIAFGAPARLIDAWQETDRFDLVMCQQVIEEIRDVFGRERMARFIDQEEASRLLDIIDDRAIMLPDPVDPRALVRDPKDDFLLALAIAADADALVTGDNDLLELADPPVAVWSVHEALDHLG</sequence>
<feature type="domain" description="PIN" evidence="5">
    <location>
        <begin position="1"/>
        <end position="116"/>
    </location>
</feature>
<proteinExistence type="predicted"/>
<dbReference type="Proteomes" id="UP000264006">
    <property type="component" value="Chromosome"/>
</dbReference>
<dbReference type="NCBIfam" id="TIGR00305">
    <property type="entry name" value="putative toxin-antitoxin system toxin component, PIN family"/>
    <property type="match status" value="1"/>
</dbReference>
<protein>
    <submittedName>
        <fullName evidence="6">Programmed cell death toxin YdcE</fullName>
    </submittedName>
</protein>
<keyword evidence="7" id="KW-1185">Reference proteome</keyword>
<dbReference type="InterPro" id="IPR002850">
    <property type="entry name" value="PIN_toxin-like"/>
</dbReference>